<evidence type="ECO:0000313" key="2">
    <source>
        <dbReference type="EMBL" id="TCL42734.1"/>
    </source>
</evidence>
<evidence type="ECO:0000313" key="3">
    <source>
        <dbReference type="Proteomes" id="UP000294682"/>
    </source>
</evidence>
<dbReference type="InterPro" id="IPR025150">
    <property type="entry name" value="GH123_cat"/>
</dbReference>
<dbReference type="AlphaFoldDB" id="A0A9X8UIS3"/>
<gene>
    <name evidence="2" type="ORF">EDD78_10845</name>
</gene>
<dbReference type="Proteomes" id="UP000294682">
    <property type="component" value="Unassembled WGS sequence"/>
</dbReference>
<dbReference type="Pfam" id="PF13320">
    <property type="entry name" value="GH123_cat"/>
    <property type="match status" value="1"/>
</dbReference>
<name>A0A9X8UIS3_9FIRM</name>
<comment type="caution">
    <text evidence="2">The sequence shown here is derived from an EMBL/GenBank/DDBJ whole genome shotgun (WGS) entry which is preliminary data.</text>
</comment>
<keyword evidence="3" id="KW-1185">Reference proteome</keyword>
<organism evidence="2 3">
    <name type="scientific">Harryflintia acetispora</name>
    <dbReference type="NCBI Taxonomy" id="1849041"/>
    <lineage>
        <taxon>Bacteria</taxon>
        <taxon>Bacillati</taxon>
        <taxon>Bacillota</taxon>
        <taxon>Clostridia</taxon>
        <taxon>Eubacteriales</taxon>
        <taxon>Oscillospiraceae</taxon>
        <taxon>Harryflintia</taxon>
    </lineage>
</organism>
<dbReference type="RefSeq" id="WP_132084792.1">
    <property type="nucleotide sequence ID" value="NZ_SLUK01000008.1"/>
</dbReference>
<feature type="domain" description="Glycoside hydrolase 123 catalytic" evidence="1">
    <location>
        <begin position="182"/>
        <end position="546"/>
    </location>
</feature>
<reference evidence="2 3" key="1">
    <citation type="submission" date="2019-03" db="EMBL/GenBank/DDBJ databases">
        <title>Genomic Encyclopedia of Type Strains, Phase IV (KMG-IV): sequencing the most valuable type-strain genomes for metagenomic binning, comparative biology and taxonomic classification.</title>
        <authorList>
            <person name="Goeker M."/>
        </authorList>
    </citation>
    <scope>NUCLEOTIDE SEQUENCE [LARGE SCALE GENOMIC DNA]</scope>
    <source>
        <strain evidence="2 3">DSM 100433</strain>
    </source>
</reference>
<sequence length="612" mass="71623">MILKACLVDSAFKHVRKQELRESFFDRPFLPITAVKNERFAFQMLVRTDRRCMCCLDETNYLNWDGLYDRVRIEMKASTPLVQDLQMRFEGYVPDDAGTLTADPILEVGNCSLDELVPQAVWVDGAVLPEFEGDEISIDFTFYHQAGFGDEERILTLSATVRVAPVVLPSLRENSVYHFYLWQHPSNWAKTFGVRLWGEDHFAVIENMLKELSSVGISTTTLVVSEFPWNGQMCCTEYEYPSDLYEHNIVKVYKGKDGRFWCNFDVMDRYLALCEKYHMCREIDLMGLIYIWAGVAEGQFAQGQVMNIKENAGKNAPGNPFDDYSDGVRIRYYDESDGLYKYMHKKAELGEYVRLLFYHFVEKGLWERVSLFSDEPVDVEVCGKWMETIKGFVPELRVNIRLGVFNEEIIETYGEQEKNLVTHFSGVLCHREMVMKVKDQNRKRGGTFDWAICCTPDHPNTFIQSPLIEARLTSWMTYQMDMDGYENWKFAIWPSDPWNRVSYKDPSWLSGDMFYVYPNHNGKPCSSVRWENIRLGLQDYNLFRMLEEKGVSLREMRELYLDPVLTPFEEAKVEFDVYSTRPEIHFGYSRDYRDYENIRAKLIGRLASFQID</sequence>
<evidence type="ECO:0000259" key="1">
    <source>
        <dbReference type="Pfam" id="PF13320"/>
    </source>
</evidence>
<dbReference type="EMBL" id="SLUK01000008">
    <property type="protein sequence ID" value="TCL42734.1"/>
    <property type="molecule type" value="Genomic_DNA"/>
</dbReference>
<accession>A0A9X8UIS3</accession>
<proteinExistence type="predicted"/>
<protein>
    <submittedName>
        <fullName evidence="2">Uncharacterized protein DUF4091</fullName>
    </submittedName>
</protein>